<feature type="region of interest" description="Disordered" evidence="1">
    <location>
        <begin position="159"/>
        <end position="191"/>
    </location>
</feature>
<protein>
    <submittedName>
        <fullName evidence="2">Uncharacterized protein</fullName>
    </submittedName>
</protein>
<evidence type="ECO:0000313" key="2">
    <source>
        <dbReference type="EMBL" id="KAF7271800.1"/>
    </source>
</evidence>
<reference evidence="2" key="1">
    <citation type="submission" date="2020-08" db="EMBL/GenBank/DDBJ databases">
        <title>Genome sequencing and assembly of the red palm weevil Rhynchophorus ferrugineus.</title>
        <authorList>
            <person name="Dias G.B."/>
            <person name="Bergman C.M."/>
            <person name="Manee M."/>
        </authorList>
    </citation>
    <scope>NUCLEOTIDE SEQUENCE</scope>
    <source>
        <strain evidence="2">AA-2017</strain>
        <tissue evidence="2">Whole larva</tissue>
    </source>
</reference>
<name>A0A834M9T8_RHYFE</name>
<gene>
    <name evidence="2" type="ORF">GWI33_015363</name>
</gene>
<evidence type="ECO:0000256" key="1">
    <source>
        <dbReference type="SAM" id="MobiDB-lite"/>
    </source>
</evidence>
<sequence length="191" mass="21515">MFRNNHHSLRHTEKKKREETGEWDEVSASGRQLNGSPTYLAHTRSRLFHSKSPKKPNQQEPKHKQRILGSSIVFTISITDPSRTYDHSGGYFQCPLSKITRRQQPQSIQLTSSYFSSSIGLIVCRFSIHSACDEPRGVCGGGRNAHGLSSARAEGAVFFPHDTRNPNKNTKSLAPRDADAEEKRHDQHLPL</sequence>
<feature type="compositionally biased region" description="Basic residues" evidence="1">
    <location>
        <begin position="1"/>
        <end position="14"/>
    </location>
</feature>
<organism evidence="2 3">
    <name type="scientific">Rhynchophorus ferrugineus</name>
    <name type="common">Red palm weevil</name>
    <name type="synonym">Curculio ferrugineus</name>
    <dbReference type="NCBI Taxonomy" id="354439"/>
    <lineage>
        <taxon>Eukaryota</taxon>
        <taxon>Metazoa</taxon>
        <taxon>Ecdysozoa</taxon>
        <taxon>Arthropoda</taxon>
        <taxon>Hexapoda</taxon>
        <taxon>Insecta</taxon>
        <taxon>Pterygota</taxon>
        <taxon>Neoptera</taxon>
        <taxon>Endopterygota</taxon>
        <taxon>Coleoptera</taxon>
        <taxon>Polyphaga</taxon>
        <taxon>Cucujiformia</taxon>
        <taxon>Curculionidae</taxon>
        <taxon>Dryophthorinae</taxon>
        <taxon>Rhynchophorus</taxon>
    </lineage>
</organism>
<dbReference type="EMBL" id="JAACXV010013891">
    <property type="protein sequence ID" value="KAF7271800.1"/>
    <property type="molecule type" value="Genomic_DNA"/>
</dbReference>
<proteinExistence type="predicted"/>
<accession>A0A834M9T8</accession>
<evidence type="ECO:0000313" key="3">
    <source>
        <dbReference type="Proteomes" id="UP000625711"/>
    </source>
</evidence>
<dbReference type="Proteomes" id="UP000625711">
    <property type="component" value="Unassembled WGS sequence"/>
</dbReference>
<keyword evidence="3" id="KW-1185">Reference proteome</keyword>
<feature type="compositionally biased region" description="Basic and acidic residues" evidence="1">
    <location>
        <begin position="174"/>
        <end position="191"/>
    </location>
</feature>
<feature type="region of interest" description="Disordered" evidence="1">
    <location>
        <begin position="1"/>
        <end position="37"/>
    </location>
</feature>
<dbReference type="AlphaFoldDB" id="A0A834M9T8"/>
<comment type="caution">
    <text evidence="2">The sequence shown here is derived from an EMBL/GenBank/DDBJ whole genome shotgun (WGS) entry which is preliminary data.</text>
</comment>